<dbReference type="RefSeq" id="WP_087917462.1">
    <property type="nucleotide sequence ID" value="NZ_CP021780.1"/>
</dbReference>
<gene>
    <name evidence="5" type="ORF">B9T62_23310</name>
</gene>
<keyword evidence="3" id="KW-0812">Transmembrane</keyword>
<dbReference type="Gene3D" id="1.10.287.950">
    <property type="entry name" value="Methyl-accepting chemotaxis protein"/>
    <property type="match status" value="1"/>
</dbReference>
<keyword evidence="1 2" id="KW-0807">Transducer</keyword>
<protein>
    <submittedName>
        <fullName evidence="5">Chemotaxis protein</fullName>
    </submittedName>
</protein>
<reference evidence="5 6" key="1">
    <citation type="submission" date="2017-06" db="EMBL/GenBank/DDBJ databases">
        <title>Complete genome sequence of Paenibacillus donghaensis KCTC 13049T isolated from East Sea sediment, South Korea.</title>
        <authorList>
            <person name="Jung B.K."/>
            <person name="Hong S.-J."/>
            <person name="Shin J.-H."/>
        </authorList>
    </citation>
    <scope>NUCLEOTIDE SEQUENCE [LARGE SCALE GENOMIC DNA]</scope>
    <source>
        <strain evidence="5 6">KCTC 13049</strain>
    </source>
</reference>
<dbReference type="OrthoDB" id="2542987at2"/>
<accession>A0A2Z2KCA8</accession>
<proteinExistence type="predicted"/>
<evidence type="ECO:0000256" key="3">
    <source>
        <dbReference type="SAM" id="Phobius"/>
    </source>
</evidence>
<keyword evidence="6" id="KW-1185">Reference proteome</keyword>
<dbReference type="PANTHER" id="PTHR32089">
    <property type="entry name" value="METHYL-ACCEPTING CHEMOTAXIS PROTEIN MCPB"/>
    <property type="match status" value="1"/>
</dbReference>
<dbReference type="PANTHER" id="PTHR32089:SF112">
    <property type="entry name" value="LYSOZYME-LIKE PROTEIN-RELATED"/>
    <property type="match status" value="1"/>
</dbReference>
<keyword evidence="3" id="KW-1133">Transmembrane helix</keyword>
<dbReference type="InterPro" id="IPR004089">
    <property type="entry name" value="MCPsignal_dom"/>
</dbReference>
<dbReference type="Proteomes" id="UP000249890">
    <property type="component" value="Chromosome"/>
</dbReference>
<dbReference type="Pfam" id="PF00015">
    <property type="entry name" value="MCPsignal"/>
    <property type="match status" value="1"/>
</dbReference>
<feature type="transmembrane region" description="Helical" evidence="3">
    <location>
        <begin position="16"/>
        <end position="34"/>
    </location>
</feature>
<evidence type="ECO:0000313" key="5">
    <source>
        <dbReference type="EMBL" id="ASA23474.1"/>
    </source>
</evidence>
<dbReference type="KEGG" id="pdh:B9T62_23310"/>
<feature type="transmembrane region" description="Helical" evidence="3">
    <location>
        <begin position="40"/>
        <end position="59"/>
    </location>
</feature>
<feature type="transmembrane region" description="Helical" evidence="3">
    <location>
        <begin position="132"/>
        <end position="151"/>
    </location>
</feature>
<evidence type="ECO:0000259" key="4">
    <source>
        <dbReference type="PROSITE" id="PS50111"/>
    </source>
</evidence>
<evidence type="ECO:0000256" key="1">
    <source>
        <dbReference type="ARBA" id="ARBA00023224"/>
    </source>
</evidence>
<name>A0A2Z2KCA8_9BACL</name>
<feature type="transmembrane region" description="Helical" evidence="3">
    <location>
        <begin position="71"/>
        <end position="101"/>
    </location>
</feature>
<dbReference type="SUPFAM" id="SSF58104">
    <property type="entry name" value="Methyl-accepting chemotaxis protein (MCP) signaling domain"/>
    <property type="match status" value="1"/>
</dbReference>
<dbReference type="PROSITE" id="PS50111">
    <property type="entry name" value="CHEMOTAXIS_TRANSDUC_2"/>
    <property type="match status" value="1"/>
</dbReference>
<feature type="domain" description="Methyl-accepting transducer" evidence="4">
    <location>
        <begin position="200"/>
        <end position="457"/>
    </location>
</feature>
<organism evidence="5 6">
    <name type="scientific">Paenibacillus donghaensis</name>
    <dbReference type="NCBI Taxonomy" id="414771"/>
    <lineage>
        <taxon>Bacteria</taxon>
        <taxon>Bacillati</taxon>
        <taxon>Bacillota</taxon>
        <taxon>Bacilli</taxon>
        <taxon>Bacillales</taxon>
        <taxon>Paenibacillaceae</taxon>
        <taxon>Paenibacillus</taxon>
    </lineage>
</organism>
<evidence type="ECO:0000256" key="2">
    <source>
        <dbReference type="PROSITE-ProRule" id="PRU00284"/>
    </source>
</evidence>
<dbReference type="AlphaFoldDB" id="A0A2Z2KCA8"/>
<dbReference type="GO" id="GO:0007165">
    <property type="term" value="P:signal transduction"/>
    <property type="evidence" value="ECO:0007669"/>
    <property type="project" value="UniProtKB-KW"/>
</dbReference>
<feature type="transmembrane region" description="Helical" evidence="3">
    <location>
        <begin position="107"/>
        <end position="125"/>
    </location>
</feature>
<keyword evidence="3" id="KW-0472">Membrane</keyword>
<sequence>MNDSFLKTNAAKVNKIIASILWLTLIAFASSFFLGSNQVYFEGVISLLLELLLATWFIYRKKPALRTTIILVIAILTSTIPYIETPAAGMLIMVVLCVISLYVNRILLYGFGGLYNIAYIVIYYSRHQQFDVNFFMTIGFIELTIVALYFVCKRSADLIHLSTRKEAEAKELLGAVNNMVGVIHENTTSLNLDIANCNNDMGVLKDISNTITANIQEVAGGIIDQSDSITHINEMMHTADVKMSEINQLSQSMADTSENTGQVVLQSSDRIQQMGQQMNIINSAVKDSLNTVEELNQSMDDVNTFLSAIKQISDQTNLLALNANIEAARAGEAGAGFAVVANEVQKLARQCLNTVSQIDLIIHNIKSKTRLVVEKANTGNTAVKEGELITLQVLESFENIRIAFQRIDQYIANELDMTDHVSSIFSLVREQVENISGIAQKHAASTEEMLATTEEQEKNIDTIYKFIGSINNSSIRLQELIEERNK</sequence>
<dbReference type="GO" id="GO:0016020">
    <property type="term" value="C:membrane"/>
    <property type="evidence" value="ECO:0007669"/>
    <property type="project" value="InterPro"/>
</dbReference>
<dbReference type="EMBL" id="CP021780">
    <property type="protein sequence ID" value="ASA23474.1"/>
    <property type="molecule type" value="Genomic_DNA"/>
</dbReference>
<evidence type="ECO:0000313" key="6">
    <source>
        <dbReference type="Proteomes" id="UP000249890"/>
    </source>
</evidence>
<dbReference type="SMART" id="SM00283">
    <property type="entry name" value="MA"/>
    <property type="match status" value="1"/>
</dbReference>